<dbReference type="Gene3D" id="2.30.30.790">
    <property type="match status" value="1"/>
</dbReference>
<keyword evidence="5" id="KW-1185">Reference proteome</keyword>
<gene>
    <name evidence="4" type="ORF">THASP1DRAFT_14832</name>
</gene>
<dbReference type="GO" id="GO:0005762">
    <property type="term" value="C:mitochondrial large ribosomal subunit"/>
    <property type="evidence" value="ECO:0007669"/>
    <property type="project" value="TreeGrafter"/>
</dbReference>
<dbReference type="Proteomes" id="UP000271241">
    <property type="component" value="Unassembled WGS sequence"/>
</dbReference>
<keyword evidence="2" id="KW-0689">Ribosomal protein</keyword>
<organism evidence="4 5">
    <name type="scientific">Thamnocephalis sphaerospora</name>
    <dbReference type="NCBI Taxonomy" id="78915"/>
    <lineage>
        <taxon>Eukaryota</taxon>
        <taxon>Fungi</taxon>
        <taxon>Fungi incertae sedis</taxon>
        <taxon>Zoopagomycota</taxon>
        <taxon>Zoopagomycotina</taxon>
        <taxon>Zoopagomycetes</taxon>
        <taxon>Zoopagales</taxon>
        <taxon>Sigmoideomycetaceae</taxon>
        <taxon>Thamnocephalis</taxon>
    </lineage>
</organism>
<evidence type="ECO:0000256" key="2">
    <source>
        <dbReference type="ARBA" id="ARBA00022980"/>
    </source>
</evidence>
<dbReference type="SUPFAM" id="SSF50104">
    <property type="entry name" value="Translation proteins SH3-like domain"/>
    <property type="match status" value="1"/>
</dbReference>
<dbReference type="GO" id="GO:0003735">
    <property type="term" value="F:structural constituent of ribosome"/>
    <property type="evidence" value="ECO:0007669"/>
    <property type="project" value="InterPro"/>
</dbReference>
<dbReference type="EMBL" id="KZ992550">
    <property type="protein sequence ID" value="RKP09002.1"/>
    <property type="molecule type" value="Genomic_DNA"/>
</dbReference>
<dbReference type="STRING" id="78915.A0A4P9XSN5"/>
<protein>
    <submittedName>
        <fullName evidence="4">Translation protein SH3-like domain-containing protein</fullName>
    </submittedName>
</protein>
<dbReference type="InterPro" id="IPR008991">
    <property type="entry name" value="Translation_prot_SH3-like_sf"/>
</dbReference>
<dbReference type="Pfam" id="PF01245">
    <property type="entry name" value="Ribosomal_L19"/>
    <property type="match status" value="1"/>
</dbReference>
<proteinExistence type="inferred from homology"/>
<sequence>VTAEELERLDPTGEKRALAMRRSQTCIKPGDVLLVESYTSRTKGTTSRFMGVCIALYRKGIDTNILVRNIVERVGVEIRFPVYSPMVKRIEILRRGEGYRRAKLFYLRRQPGKAFKLAGLRKQQAALKRT</sequence>
<evidence type="ECO:0000313" key="5">
    <source>
        <dbReference type="Proteomes" id="UP000271241"/>
    </source>
</evidence>
<dbReference type="InterPro" id="IPR038657">
    <property type="entry name" value="Ribosomal_bL19_sf"/>
</dbReference>
<dbReference type="AlphaFoldDB" id="A0A4P9XSN5"/>
<dbReference type="PRINTS" id="PR00061">
    <property type="entry name" value="RIBOSOMALL19"/>
</dbReference>
<dbReference type="GO" id="GO:0006412">
    <property type="term" value="P:translation"/>
    <property type="evidence" value="ECO:0007669"/>
    <property type="project" value="InterPro"/>
</dbReference>
<evidence type="ECO:0000256" key="3">
    <source>
        <dbReference type="ARBA" id="ARBA00023274"/>
    </source>
</evidence>
<evidence type="ECO:0000256" key="1">
    <source>
        <dbReference type="ARBA" id="ARBA00005781"/>
    </source>
</evidence>
<name>A0A4P9XSN5_9FUNG</name>
<dbReference type="PANTHER" id="PTHR15680">
    <property type="entry name" value="RIBOSOMAL PROTEIN L19"/>
    <property type="match status" value="1"/>
</dbReference>
<dbReference type="OrthoDB" id="432645at2759"/>
<dbReference type="InterPro" id="IPR001857">
    <property type="entry name" value="Ribosomal_bL19"/>
</dbReference>
<keyword evidence="3" id="KW-0687">Ribonucleoprotein</keyword>
<evidence type="ECO:0000313" key="4">
    <source>
        <dbReference type="EMBL" id="RKP09002.1"/>
    </source>
</evidence>
<dbReference type="PANTHER" id="PTHR15680:SF9">
    <property type="entry name" value="LARGE RIBOSOMAL SUBUNIT PROTEIN BL19M"/>
    <property type="match status" value="1"/>
</dbReference>
<feature type="non-terminal residue" evidence="4">
    <location>
        <position position="1"/>
    </location>
</feature>
<comment type="similarity">
    <text evidence="1">Belongs to the bacterial ribosomal protein bL19 family.</text>
</comment>
<reference evidence="5" key="1">
    <citation type="journal article" date="2018" name="Nat. Microbiol.">
        <title>Leveraging single-cell genomics to expand the fungal tree of life.</title>
        <authorList>
            <person name="Ahrendt S.R."/>
            <person name="Quandt C.A."/>
            <person name="Ciobanu D."/>
            <person name="Clum A."/>
            <person name="Salamov A."/>
            <person name="Andreopoulos B."/>
            <person name="Cheng J.F."/>
            <person name="Woyke T."/>
            <person name="Pelin A."/>
            <person name="Henrissat B."/>
            <person name="Reynolds N.K."/>
            <person name="Benny G.L."/>
            <person name="Smith M.E."/>
            <person name="James T.Y."/>
            <person name="Grigoriev I.V."/>
        </authorList>
    </citation>
    <scope>NUCLEOTIDE SEQUENCE [LARGE SCALE GENOMIC DNA]</scope>
    <source>
        <strain evidence="5">RSA 1356</strain>
    </source>
</reference>
<accession>A0A4P9XSN5</accession>